<proteinExistence type="predicted"/>
<evidence type="ECO:0000313" key="2">
    <source>
        <dbReference type="EMBL" id="KAL0103188.1"/>
    </source>
</evidence>
<reference evidence="2 3" key="1">
    <citation type="submission" date="2023-03" db="EMBL/GenBank/DDBJ databases">
        <title>High recombination rates correlate with genetic variation in Cardiocondyla obscurior ants.</title>
        <authorList>
            <person name="Errbii M."/>
        </authorList>
    </citation>
    <scope>NUCLEOTIDE SEQUENCE [LARGE SCALE GENOMIC DNA]</scope>
    <source>
        <strain evidence="2">Alpha-2009</strain>
        <tissue evidence="2">Whole body</tissue>
    </source>
</reference>
<feature type="region of interest" description="Disordered" evidence="1">
    <location>
        <begin position="28"/>
        <end position="111"/>
    </location>
</feature>
<protein>
    <submittedName>
        <fullName evidence="2">Uncharacterized protein</fullName>
    </submittedName>
</protein>
<comment type="caution">
    <text evidence="2">The sequence shown here is derived from an EMBL/GenBank/DDBJ whole genome shotgun (WGS) entry which is preliminary data.</text>
</comment>
<sequence>MVSRRERCIMPPNVSPLPARVHMCTHSSGISQRNPEENICPQPSPIIRSPRRSKGRAYLGRGVDPPGRGATVHHGTFRSGNLAEQSGRGGAGVRGEKSHRQKEQRSCRSSSENTILVRIFRANISLRDTRQTRQRVS</sequence>
<keyword evidence="3" id="KW-1185">Reference proteome</keyword>
<dbReference type="Proteomes" id="UP001430953">
    <property type="component" value="Unassembled WGS sequence"/>
</dbReference>
<gene>
    <name evidence="2" type="ORF">PUN28_017493</name>
</gene>
<evidence type="ECO:0000313" key="3">
    <source>
        <dbReference type="Proteomes" id="UP001430953"/>
    </source>
</evidence>
<feature type="compositionally biased region" description="Basic and acidic residues" evidence="1">
    <location>
        <begin position="94"/>
        <end position="106"/>
    </location>
</feature>
<name>A0AAW2EIL0_9HYME</name>
<organism evidence="2 3">
    <name type="scientific">Cardiocondyla obscurior</name>
    <dbReference type="NCBI Taxonomy" id="286306"/>
    <lineage>
        <taxon>Eukaryota</taxon>
        <taxon>Metazoa</taxon>
        <taxon>Ecdysozoa</taxon>
        <taxon>Arthropoda</taxon>
        <taxon>Hexapoda</taxon>
        <taxon>Insecta</taxon>
        <taxon>Pterygota</taxon>
        <taxon>Neoptera</taxon>
        <taxon>Endopterygota</taxon>
        <taxon>Hymenoptera</taxon>
        <taxon>Apocrita</taxon>
        <taxon>Aculeata</taxon>
        <taxon>Formicoidea</taxon>
        <taxon>Formicidae</taxon>
        <taxon>Myrmicinae</taxon>
        <taxon>Cardiocondyla</taxon>
    </lineage>
</organism>
<dbReference type="EMBL" id="JADYXP020000021">
    <property type="protein sequence ID" value="KAL0103188.1"/>
    <property type="molecule type" value="Genomic_DNA"/>
</dbReference>
<evidence type="ECO:0000256" key="1">
    <source>
        <dbReference type="SAM" id="MobiDB-lite"/>
    </source>
</evidence>
<accession>A0AAW2EIL0</accession>
<dbReference type="AlphaFoldDB" id="A0AAW2EIL0"/>